<organism evidence="5 6">
    <name type="scientific">Halalkalibacillus sediminis</name>
    <dbReference type="NCBI Taxonomy" id="2018042"/>
    <lineage>
        <taxon>Bacteria</taxon>
        <taxon>Bacillati</taxon>
        <taxon>Bacillota</taxon>
        <taxon>Bacilli</taxon>
        <taxon>Bacillales</taxon>
        <taxon>Bacillaceae</taxon>
        <taxon>Halalkalibacillus</taxon>
    </lineage>
</organism>
<evidence type="ECO:0000313" key="6">
    <source>
        <dbReference type="Proteomes" id="UP000243524"/>
    </source>
</evidence>
<dbReference type="Pfam" id="PF13302">
    <property type="entry name" value="Acetyltransf_3"/>
    <property type="match status" value="1"/>
</dbReference>
<dbReference type="EMBL" id="PJNH01000004">
    <property type="protein sequence ID" value="PKR76750.1"/>
    <property type="molecule type" value="Genomic_DNA"/>
</dbReference>
<dbReference type="GO" id="GO:0008999">
    <property type="term" value="F:protein-N-terminal-alanine acetyltransferase activity"/>
    <property type="evidence" value="ECO:0007669"/>
    <property type="project" value="TreeGrafter"/>
</dbReference>
<keyword evidence="1 5" id="KW-0808">Transferase</keyword>
<dbReference type="InterPro" id="IPR016181">
    <property type="entry name" value="Acyl_CoA_acyltransferase"/>
</dbReference>
<sequence>MKFSIEKLSPQDAEQLYQFELENRHFFEKMVPSRGEDYFQWETFQERHSSLLEEQASGESHFYLLKEGDVILGRLNLTIDLETKTGDLGYRVGESFTGKGVAVGALKLLLENVNRKDVERINARTTSNNIASQKVLEKNGFVRMGEGESFEMNGENVTFIHFTWQNI</sequence>
<dbReference type="RefSeq" id="WP_101332500.1">
    <property type="nucleotide sequence ID" value="NZ_PJNH01000004.1"/>
</dbReference>
<dbReference type="PANTHER" id="PTHR43792:SF8">
    <property type="entry name" value="[RIBOSOMAL PROTEIN US5]-ALANINE N-ACETYLTRANSFERASE"/>
    <property type="match status" value="1"/>
</dbReference>
<comment type="similarity">
    <text evidence="3">Belongs to the acetyltransferase family. RimJ subfamily.</text>
</comment>
<reference evidence="5 6" key="1">
    <citation type="submission" date="2017-06" db="EMBL/GenBank/DDBJ databases">
        <title>the draft geome sequence of Illustriluteabacillus marina B3227.</title>
        <authorList>
            <person name="He R.-H."/>
            <person name="Du Z.-J."/>
        </authorList>
    </citation>
    <scope>NUCLEOTIDE SEQUENCE [LARGE SCALE GENOMIC DNA]</scope>
    <source>
        <strain evidence="5 6">B3227</strain>
    </source>
</reference>
<gene>
    <name evidence="5" type="ORF">CEY16_13095</name>
</gene>
<accession>A0A2I0QRP7</accession>
<dbReference type="InterPro" id="IPR051531">
    <property type="entry name" value="N-acetyltransferase"/>
</dbReference>
<keyword evidence="2" id="KW-0012">Acyltransferase</keyword>
<evidence type="ECO:0000256" key="2">
    <source>
        <dbReference type="ARBA" id="ARBA00023315"/>
    </source>
</evidence>
<dbReference type="PROSITE" id="PS51186">
    <property type="entry name" value="GNAT"/>
    <property type="match status" value="1"/>
</dbReference>
<feature type="domain" description="N-acetyltransferase" evidence="4">
    <location>
        <begin position="3"/>
        <end position="165"/>
    </location>
</feature>
<evidence type="ECO:0000313" key="5">
    <source>
        <dbReference type="EMBL" id="PKR76750.1"/>
    </source>
</evidence>
<comment type="caution">
    <text evidence="5">The sequence shown here is derived from an EMBL/GenBank/DDBJ whole genome shotgun (WGS) entry which is preliminary data.</text>
</comment>
<evidence type="ECO:0000259" key="4">
    <source>
        <dbReference type="PROSITE" id="PS51186"/>
    </source>
</evidence>
<dbReference type="PANTHER" id="PTHR43792">
    <property type="entry name" value="GNAT FAMILY, PUTATIVE (AFU_ORTHOLOGUE AFUA_3G00765)-RELATED-RELATED"/>
    <property type="match status" value="1"/>
</dbReference>
<dbReference type="Gene3D" id="3.40.630.30">
    <property type="match status" value="1"/>
</dbReference>
<proteinExistence type="inferred from homology"/>
<name>A0A2I0QRP7_9BACI</name>
<dbReference type="Proteomes" id="UP000243524">
    <property type="component" value="Unassembled WGS sequence"/>
</dbReference>
<dbReference type="GO" id="GO:0005737">
    <property type="term" value="C:cytoplasm"/>
    <property type="evidence" value="ECO:0007669"/>
    <property type="project" value="TreeGrafter"/>
</dbReference>
<dbReference type="OrthoDB" id="9801656at2"/>
<dbReference type="InterPro" id="IPR000182">
    <property type="entry name" value="GNAT_dom"/>
</dbReference>
<protein>
    <submittedName>
        <fullName evidence="5">GNAT family N-acetyltransferase</fullName>
    </submittedName>
</protein>
<evidence type="ECO:0000256" key="3">
    <source>
        <dbReference type="ARBA" id="ARBA00038502"/>
    </source>
</evidence>
<dbReference type="AlphaFoldDB" id="A0A2I0QRP7"/>
<evidence type="ECO:0000256" key="1">
    <source>
        <dbReference type="ARBA" id="ARBA00022679"/>
    </source>
</evidence>
<keyword evidence="6" id="KW-1185">Reference proteome</keyword>
<dbReference type="SUPFAM" id="SSF55729">
    <property type="entry name" value="Acyl-CoA N-acyltransferases (Nat)"/>
    <property type="match status" value="1"/>
</dbReference>